<accession>A0A9P6E6U0</accession>
<evidence type="ECO:0000313" key="3">
    <source>
        <dbReference type="EMBL" id="KAF9523706.1"/>
    </source>
</evidence>
<reference evidence="3" key="1">
    <citation type="submission" date="2020-11" db="EMBL/GenBank/DDBJ databases">
        <authorList>
            <consortium name="DOE Joint Genome Institute"/>
            <person name="Ahrendt S."/>
            <person name="Riley R."/>
            <person name="Andreopoulos W."/>
            <person name="Labutti K."/>
            <person name="Pangilinan J."/>
            <person name="Ruiz-Duenas F.J."/>
            <person name="Barrasa J.M."/>
            <person name="Sanchez-Garcia M."/>
            <person name="Camarero S."/>
            <person name="Miyauchi S."/>
            <person name="Serrano A."/>
            <person name="Linde D."/>
            <person name="Babiker R."/>
            <person name="Drula E."/>
            <person name="Ayuso-Fernandez I."/>
            <person name="Pacheco R."/>
            <person name="Padilla G."/>
            <person name="Ferreira P."/>
            <person name="Barriuso J."/>
            <person name="Kellner H."/>
            <person name="Castanera R."/>
            <person name="Alfaro M."/>
            <person name="Ramirez L."/>
            <person name="Pisabarro A.G."/>
            <person name="Kuo A."/>
            <person name="Tritt A."/>
            <person name="Lipzen A."/>
            <person name="He G."/>
            <person name="Yan M."/>
            <person name="Ng V."/>
            <person name="Cullen D."/>
            <person name="Martin F."/>
            <person name="Rosso M.-N."/>
            <person name="Henrissat B."/>
            <person name="Hibbett D."/>
            <person name="Martinez A.T."/>
            <person name="Grigoriev I.V."/>
        </authorList>
    </citation>
    <scope>NUCLEOTIDE SEQUENCE</scope>
    <source>
        <strain evidence="3">CBS 506.95</strain>
    </source>
</reference>
<dbReference type="AlphaFoldDB" id="A0A9P6E6U0"/>
<protein>
    <submittedName>
        <fullName evidence="3">Uncharacterized protein</fullName>
    </submittedName>
</protein>
<dbReference type="Proteomes" id="UP000807306">
    <property type="component" value="Unassembled WGS sequence"/>
</dbReference>
<comment type="caution">
    <text evidence="3">The sequence shown here is derived from an EMBL/GenBank/DDBJ whole genome shotgun (WGS) entry which is preliminary data.</text>
</comment>
<evidence type="ECO:0000313" key="4">
    <source>
        <dbReference type="Proteomes" id="UP000807306"/>
    </source>
</evidence>
<evidence type="ECO:0000256" key="2">
    <source>
        <dbReference type="SAM" id="MobiDB-lite"/>
    </source>
</evidence>
<dbReference type="EMBL" id="MU157911">
    <property type="protein sequence ID" value="KAF9523706.1"/>
    <property type="molecule type" value="Genomic_DNA"/>
</dbReference>
<sequence>MQANPQVTKVSQEDTDGRSEETAPIGGGVYGTVSRAIGLGGDCPPVPQFNSKLEKDHYRLREEYKSLQDEYRKTERTLKKYAIELQKTQNQLKNWYNNAREAQHETHRLHDQAQGLAHELMDVLKKYDDAKSLSDTRGKELVGALDQVQGLKQDLVNVSKKYEDAKSLLETGKFKVLGAFLDQNVFGLISGLDTLKKAVRTASEFLADNVVFRSSEAFLEEIEEAKAVVVPFLGVPLTEILSTHGEKASTVGDGSRGSRTLTYTSLFKIASWALPGATNRTAFSKVLEAVLEAEKEVRFSKDKLPGGMGISISHPETGKEYDSLSMEAVDIDGQPIPDGVGTSEEVIGTLAFGLKKGAKTALLPQVLLKSTLEHVLEQQLEEELNSIEISIEQPDCDGRT</sequence>
<feature type="compositionally biased region" description="Basic and acidic residues" evidence="2">
    <location>
        <begin position="11"/>
        <end position="21"/>
    </location>
</feature>
<feature type="compositionally biased region" description="Polar residues" evidence="2">
    <location>
        <begin position="1"/>
        <end position="10"/>
    </location>
</feature>
<keyword evidence="1" id="KW-0175">Coiled coil</keyword>
<organism evidence="3 4">
    <name type="scientific">Crepidotus variabilis</name>
    <dbReference type="NCBI Taxonomy" id="179855"/>
    <lineage>
        <taxon>Eukaryota</taxon>
        <taxon>Fungi</taxon>
        <taxon>Dikarya</taxon>
        <taxon>Basidiomycota</taxon>
        <taxon>Agaricomycotina</taxon>
        <taxon>Agaricomycetes</taxon>
        <taxon>Agaricomycetidae</taxon>
        <taxon>Agaricales</taxon>
        <taxon>Agaricineae</taxon>
        <taxon>Crepidotaceae</taxon>
        <taxon>Crepidotus</taxon>
    </lineage>
</organism>
<gene>
    <name evidence="3" type="ORF">CPB83DRAFT_949568</name>
</gene>
<feature type="region of interest" description="Disordered" evidence="2">
    <location>
        <begin position="1"/>
        <end position="27"/>
    </location>
</feature>
<evidence type="ECO:0000256" key="1">
    <source>
        <dbReference type="SAM" id="Coils"/>
    </source>
</evidence>
<name>A0A9P6E6U0_9AGAR</name>
<feature type="coiled-coil region" evidence="1">
    <location>
        <begin position="50"/>
        <end position="105"/>
    </location>
</feature>
<keyword evidence="4" id="KW-1185">Reference proteome</keyword>
<proteinExistence type="predicted"/>